<dbReference type="AlphaFoldDB" id="A0A0F9BP34"/>
<dbReference type="EMBL" id="LAZR01036908">
    <property type="protein sequence ID" value="KKL23620.1"/>
    <property type="molecule type" value="Genomic_DNA"/>
</dbReference>
<name>A0A0F9BP34_9ZZZZ</name>
<reference evidence="2" key="1">
    <citation type="journal article" date="2015" name="Nature">
        <title>Complex archaea that bridge the gap between prokaryotes and eukaryotes.</title>
        <authorList>
            <person name="Spang A."/>
            <person name="Saw J.H."/>
            <person name="Jorgensen S.L."/>
            <person name="Zaremba-Niedzwiedzka K."/>
            <person name="Martijn J."/>
            <person name="Lind A.E."/>
            <person name="van Eijk R."/>
            <person name="Schleper C."/>
            <person name="Guy L."/>
            <person name="Ettema T.J."/>
        </authorList>
    </citation>
    <scope>NUCLEOTIDE SEQUENCE</scope>
</reference>
<feature type="transmembrane region" description="Helical" evidence="1">
    <location>
        <begin position="103"/>
        <end position="122"/>
    </location>
</feature>
<evidence type="ECO:0000256" key="1">
    <source>
        <dbReference type="SAM" id="Phobius"/>
    </source>
</evidence>
<comment type="caution">
    <text evidence="2">The sequence shown here is derived from an EMBL/GenBank/DDBJ whole genome shotgun (WGS) entry which is preliminary data.</text>
</comment>
<protein>
    <submittedName>
        <fullName evidence="2">Uncharacterized protein</fullName>
    </submittedName>
</protein>
<keyword evidence="1" id="KW-0472">Membrane</keyword>
<keyword evidence="1" id="KW-1133">Transmembrane helix</keyword>
<evidence type="ECO:0000313" key="2">
    <source>
        <dbReference type="EMBL" id="KKL23620.1"/>
    </source>
</evidence>
<sequence>MKKRRIIILFLVALMVLFSASPVYADTLDPDSDPTIQSFNVYRNLRETGDFLLVIYANIPYAVIPDTPVTETFIWRLLDTDTTELGSTVGTNYNEDGYGFNVYSMYFTAAEVTALGIVWATAYPIRLSGNPSVFDTPPVFNYTLAASDYSTATVQLEVQTELAARILVISASLNNQWGLSTLEDLLTETEVGTVLSIFGEAFWRGAINGIQSMAPSAFSVIIRVIDVEARTWTTNYTTNLTNQWSGTWVETAQEGGKALFGTDYDLLSVIMILVFAGSLMVGNIMLTGDQWNGWADVSVIGVVGARLGMFDFGILMLIAAMAWIYISAKIWFGLIK</sequence>
<accession>A0A0F9BP34</accession>
<organism evidence="2">
    <name type="scientific">marine sediment metagenome</name>
    <dbReference type="NCBI Taxonomy" id="412755"/>
    <lineage>
        <taxon>unclassified sequences</taxon>
        <taxon>metagenomes</taxon>
        <taxon>ecological metagenomes</taxon>
    </lineage>
</organism>
<feature type="transmembrane region" description="Helical" evidence="1">
    <location>
        <begin position="266"/>
        <end position="287"/>
    </location>
</feature>
<proteinExistence type="predicted"/>
<keyword evidence="1" id="KW-0812">Transmembrane</keyword>
<gene>
    <name evidence="2" type="ORF">LCGC14_2423550</name>
</gene>
<feature type="transmembrane region" description="Helical" evidence="1">
    <location>
        <begin position="307"/>
        <end position="326"/>
    </location>
</feature>